<sequence length="65" mass="7721">MYWLVRCFRWQRLRTSSDTDTSAAKYGTVWGFTSNLSLKSPWEQISLIDCVNIQSSNNKFYELYN</sequence>
<gene>
    <name evidence="1" type="ORF">DPMN_000877</name>
</gene>
<reference evidence="1" key="1">
    <citation type="journal article" date="2019" name="bioRxiv">
        <title>The Genome of the Zebra Mussel, Dreissena polymorpha: A Resource for Invasive Species Research.</title>
        <authorList>
            <person name="McCartney M.A."/>
            <person name="Auch B."/>
            <person name="Kono T."/>
            <person name="Mallez S."/>
            <person name="Zhang Y."/>
            <person name="Obille A."/>
            <person name="Becker A."/>
            <person name="Abrahante J.E."/>
            <person name="Garbe J."/>
            <person name="Badalamenti J.P."/>
            <person name="Herman A."/>
            <person name="Mangelson H."/>
            <person name="Liachko I."/>
            <person name="Sullivan S."/>
            <person name="Sone E.D."/>
            <person name="Koren S."/>
            <person name="Silverstein K.A.T."/>
            <person name="Beckman K.B."/>
            <person name="Gohl D.M."/>
        </authorList>
    </citation>
    <scope>NUCLEOTIDE SEQUENCE</scope>
    <source>
        <strain evidence="1">Duluth1</strain>
        <tissue evidence="1">Whole animal</tissue>
    </source>
</reference>
<dbReference type="Proteomes" id="UP000828390">
    <property type="component" value="Unassembled WGS sequence"/>
</dbReference>
<proteinExistence type="predicted"/>
<evidence type="ECO:0000313" key="1">
    <source>
        <dbReference type="EMBL" id="KAH3877023.1"/>
    </source>
</evidence>
<dbReference type="EMBL" id="JAIWYP010000001">
    <property type="protein sequence ID" value="KAH3877023.1"/>
    <property type="molecule type" value="Genomic_DNA"/>
</dbReference>
<dbReference type="AlphaFoldDB" id="A0A9D4MHH2"/>
<comment type="caution">
    <text evidence="1">The sequence shown here is derived from an EMBL/GenBank/DDBJ whole genome shotgun (WGS) entry which is preliminary data.</text>
</comment>
<reference evidence="1" key="2">
    <citation type="submission" date="2020-11" db="EMBL/GenBank/DDBJ databases">
        <authorList>
            <person name="McCartney M.A."/>
            <person name="Auch B."/>
            <person name="Kono T."/>
            <person name="Mallez S."/>
            <person name="Becker A."/>
            <person name="Gohl D.M."/>
            <person name="Silverstein K.A.T."/>
            <person name="Koren S."/>
            <person name="Bechman K.B."/>
            <person name="Herman A."/>
            <person name="Abrahante J.E."/>
            <person name="Garbe J."/>
        </authorList>
    </citation>
    <scope>NUCLEOTIDE SEQUENCE</scope>
    <source>
        <strain evidence="1">Duluth1</strain>
        <tissue evidence="1">Whole animal</tissue>
    </source>
</reference>
<organism evidence="1 2">
    <name type="scientific">Dreissena polymorpha</name>
    <name type="common">Zebra mussel</name>
    <name type="synonym">Mytilus polymorpha</name>
    <dbReference type="NCBI Taxonomy" id="45954"/>
    <lineage>
        <taxon>Eukaryota</taxon>
        <taxon>Metazoa</taxon>
        <taxon>Spiralia</taxon>
        <taxon>Lophotrochozoa</taxon>
        <taxon>Mollusca</taxon>
        <taxon>Bivalvia</taxon>
        <taxon>Autobranchia</taxon>
        <taxon>Heteroconchia</taxon>
        <taxon>Euheterodonta</taxon>
        <taxon>Imparidentia</taxon>
        <taxon>Neoheterodontei</taxon>
        <taxon>Myida</taxon>
        <taxon>Dreissenoidea</taxon>
        <taxon>Dreissenidae</taxon>
        <taxon>Dreissena</taxon>
    </lineage>
</organism>
<name>A0A9D4MHH2_DREPO</name>
<protein>
    <submittedName>
        <fullName evidence="1">Uncharacterized protein</fullName>
    </submittedName>
</protein>
<keyword evidence="2" id="KW-1185">Reference proteome</keyword>
<evidence type="ECO:0000313" key="2">
    <source>
        <dbReference type="Proteomes" id="UP000828390"/>
    </source>
</evidence>
<accession>A0A9D4MHH2</accession>